<dbReference type="GeneID" id="96955454"/>
<dbReference type="EMBL" id="JBHTAT010000004">
    <property type="protein sequence ID" value="MFC7257163.1"/>
    <property type="molecule type" value="Genomic_DNA"/>
</dbReference>
<comment type="caution">
    <text evidence="1">The sequence shown here is derived from an EMBL/GenBank/DDBJ whole genome shotgun (WGS) entry which is preliminary data.</text>
</comment>
<name>A0ABD6A477_9EURY</name>
<evidence type="ECO:0000313" key="2">
    <source>
        <dbReference type="Proteomes" id="UP001596434"/>
    </source>
</evidence>
<gene>
    <name evidence="1" type="ORF">ACFQKE_18040</name>
</gene>
<organism evidence="1 2">
    <name type="scientific">Haloplanus litoreus</name>
    <dbReference type="NCBI Taxonomy" id="767515"/>
    <lineage>
        <taxon>Archaea</taxon>
        <taxon>Methanobacteriati</taxon>
        <taxon>Methanobacteriota</taxon>
        <taxon>Stenosarchaea group</taxon>
        <taxon>Halobacteria</taxon>
        <taxon>Halobacteriales</taxon>
        <taxon>Haloferacaceae</taxon>
        <taxon>Haloplanus</taxon>
    </lineage>
</organism>
<protein>
    <submittedName>
        <fullName evidence="1">Uncharacterized protein</fullName>
    </submittedName>
</protein>
<keyword evidence="2" id="KW-1185">Reference proteome</keyword>
<accession>A0ABD6A477</accession>
<proteinExistence type="predicted"/>
<dbReference type="RefSeq" id="WP_340696214.1">
    <property type="nucleotide sequence ID" value="NZ_JBHTAT010000004.1"/>
</dbReference>
<sequence length="134" mass="15104">MTNKFSKDREEPLILHCFADYGVESDALRCYGNVVRVGINARNTNESMAIKADAYEFPIVDDVTFDLGVFHPICKRWASLTSLSGNPEDHPNQIPRARELADKYCDHYVIENKPEAPLNDPVVLHGRMFGLPIA</sequence>
<reference evidence="1 2" key="1">
    <citation type="journal article" date="2019" name="Int. J. Syst. Evol. Microbiol.">
        <title>The Global Catalogue of Microorganisms (GCM) 10K type strain sequencing project: providing services to taxonomists for standard genome sequencing and annotation.</title>
        <authorList>
            <consortium name="The Broad Institute Genomics Platform"/>
            <consortium name="The Broad Institute Genome Sequencing Center for Infectious Disease"/>
            <person name="Wu L."/>
            <person name="Ma J."/>
        </authorList>
    </citation>
    <scope>NUCLEOTIDE SEQUENCE [LARGE SCALE GENOMIC DNA]</scope>
    <source>
        <strain evidence="1 2">GX21</strain>
    </source>
</reference>
<evidence type="ECO:0000313" key="1">
    <source>
        <dbReference type="EMBL" id="MFC7257163.1"/>
    </source>
</evidence>
<dbReference type="AlphaFoldDB" id="A0ABD6A477"/>
<dbReference type="Proteomes" id="UP001596434">
    <property type="component" value="Unassembled WGS sequence"/>
</dbReference>